<evidence type="ECO:0000313" key="2">
    <source>
        <dbReference type="Proteomes" id="UP001487740"/>
    </source>
</evidence>
<reference evidence="1 2" key="1">
    <citation type="submission" date="2023-03" db="EMBL/GenBank/DDBJ databases">
        <title>High-quality genome of Scylla paramamosain provides insights in environmental adaptation.</title>
        <authorList>
            <person name="Zhang L."/>
        </authorList>
    </citation>
    <scope>NUCLEOTIDE SEQUENCE [LARGE SCALE GENOMIC DNA]</scope>
    <source>
        <strain evidence="1">LZ_2023a</strain>
        <tissue evidence="1">Muscle</tissue>
    </source>
</reference>
<dbReference type="Proteomes" id="UP001487740">
    <property type="component" value="Unassembled WGS sequence"/>
</dbReference>
<accession>A0AAW0TR08</accession>
<protein>
    <submittedName>
        <fullName evidence="1">Uncharacterized protein</fullName>
    </submittedName>
</protein>
<dbReference type="InterPro" id="IPR023214">
    <property type="entry name" value="HAD_sf"/>
</dbReference>
<proteinExistence type="predicted"/>
<keyword evidence="2" id="KW-1185">Reference proteome</keyword>
<comment type="caution">
    <text evidence="1">The sequence shown here is derived from an EMBL/GenBank/DDBJ whole genome shotgun (WGS) entry which is preliminary data.</text>
</comment>
<dbReference type="InterPro" id="IPR010036">
    <property type="entry name" value="MDP_1_eu_arc"/>
</dbReference>
<dbReference type="AlphaFoldDB" id="A0AAW0TR08"/>
<dbReference type="Gene3D" id="3.40.50.1000">
    <property type="entry name" value="HAD superfamily/HAD-like"/>
    <property type="match status" value="1"/>
</dbReference>
<sequence length="71" mass="8081">MSSGSIAEAEPFTRSLRIKTKSGAEFSEMLFFDDEHRNKHDLDTIGVRTVIVDDGITRKLVKQGLEEFSRH</sequence>
<organism evidence="1 2">
    <name type="scientific">Scylla paramamosain</name>
    <name type="common">Mud crab</name>
    <dbReference type="NCBI Taxonomy" id="85552"/>
    <lineage>
        <taxon>Eukaryota</taxon>
        <taxon>Metazoa</taxon>
        <taxon>Ecdysozoa</taxon>
        <taxon>Arthropoda</taxon>
        <taxon>Crustacea</taxon>
        <taxon>Multicrustacea</taxon>
        <taxon>Malacostraca</taxon>
        <taxon>Eumalacostraca</taxon>
        <taxon>Eucarida</taxon>
        <taxon>Decapoda</taxon>
        <taxon>Pleocyemata</taxon>
        <taxon>Brachyura</taxon>
        <taxon>Eubrachyura</taxon>
        <taxon>Portunoidea</taxon>
        <taxon>Portunidae</taxon>
        <taxon>Portuninae</taxon>
        <taxon>Scylla</taxon>
    </lineage>
</organism>
<dbReference type="EMBL" id="JARAKH010000026">
    <property type="protein sequence ID" value="KAK8390145.1"/>
    <property type="molecule type" value="Genomic_DNA"/>
</dbReference>
<dbReference type="GO" id="GO:0003993">
    <property type="term" value="F:acid phosphatase activity"/>
    <property type="evidence" value="ECO:0007669"/>
    <property type="project" value="TreeGrafter"/>
</dbReference>
<gene>
    <name evidence="1" type="ORF">O3P69_013006</name>
</gene>
<dbReference type="Pfam" id="PF12689">
    <property type="entry name" value="Acid_PPase"/>
    <property type="match status" value="1"/>
</dbReference>
<name>A0AAW0TR08_SCYPA</name>
<dbReference type="PANTHER" id="PTHR17901:SF14">
    <property type="entry name" value="MAGNESIUM-DEPENDENT PHOSPHATASE 1"/>
    <property type="match status" value="1"/>
</dbReference>
<dbReference type="PANTHER" id="PTHR17901">
    <property type="entry name" value="MAGNESIUM-DEPENDENT PHOSPHATASE 1 MDP1"/>
    <property type="match status" value="1"/>
</dbReference>
<evidence type="ECO:0000313" key="1">
    <source>
        <dbReference type="EMBL" id="KAK8390145.1"/>
    </source>
</evidence>